<name>A0A1V0UXX6_9BACL</name>
<feature type="domain" description="Rhamnogalacturonase A/B/Epimerase-like pectate lyase" evidence="2">
    <location>
        <begin position="5"/>
        <end position="177"/>
    </location>
</feature>
<organism evidence="3 4">
    <name type="scientific">Paenibacillus larvae subsp. pulvifaciens</name>
    <dbReference type="NCBI Taxonomy" id="1477"/>
    <lineage>
        <taxon>Bacteria</taxon>
        <taxon>Bacillati</taxon>
        <taxon>Bacillota</taxon>
        <taxon>Bacilli</taxon>
        <taxon>Bacillales</taxon>
        <taxon>Paenibacillaceae</taxon>
        <taxon>Paenibacillus</taxon>
    </lineage>
</organism>
<dbReference type="InterPro" id="IPR006626">
    <property type="entry name" value="PbH1"/>
</dbReference>
<protein>
    <submittedName>
        <fullName evidence="3">Uncharacterized protein</fullName>
    </submittedName>
</protein>
<evidence type="ECO:0000313" key="4">
    <source>
        <dbReference type="Proteomes" id="UP000192727"/>
    </source>
</evidence>
<evidence type="ECO:0000259" key="2">
    <source>
        <dbReference type="Pfam" id="PF12708"/>
    </source>
</evidence>
<evidence type="ECO:0000259" key="1">
    <source>
        <dbReference type="Pfam" id="PF05048"/>
    </source>
</evidence>
<dbReference type="EMBL" id="CP020557">
    <property type="protein sequence ID" value="ARF70032.1"/>
    <property type="molecule type" value="Genomic_DNA"/>
</dbReference>
<dbReference type="RefSeq" id="WP_077995452.1">
    <property type="nucleotide sequence ID" value="NZ_CP019794.1"/>
</dbReference>
<evidence type="ECO:0000313" key="3">
    <source>
        <dbReference type="EMBL" id="ARF70032.1"/>
    </source>
</evidence>
<dbReference type="SUPFAM" id="SSF51126">
    <property type="entry name" value="Pectin lyase-like"/>
    <property type="match status" value="1"/>
</dbReference>
<dbReference type="Pfam" id="PF05048">
    <property type="entry name" value="NosD"/>
    <property type="match status" value="1"/>
</dbReference>
<reference evidence="3 4" key="1">
    <citation type="submission" date="2017-03" db="EMBL/GenBank/DDBJ databases">
        <title>Paenibacillus larvae genome sequencing.</title>
        <authorList>
            <person name="Dingman D.W."/>
        </authorList>
    </citation>
    <scope>NUCLEOTIDE SEQUENCE [LARGE SCALE GENOMIC DNA]</scope>
    <source>
        <strain evidence="3 4">SAG 10367</strain>
    </source>
</reference>
<gene>
    <name evidence="3" type="ORF">B7C51_22545</name>
</gene>
<dbReference type="InterPro" id="IPR012334">
    <property type="entry name" value="Pectin_lyas_fold"/>
</dbReference>
<accession>A0A1V0UXX6</accession>
<dbReference type="Gene3D" id="2.160.20.10">
    <property type="entry name" value="Single-stranded right-handed beta-helix, Pectin lyase-like"/>
    <property type="match status" value="2"/>
</dbReference>
<dbReference type="InterPro" id="IPR007742">
    <property type="entry name" value="NosD_dom"/>
</dbReference>
<feature type="domain" description="Periplasmic copper-binding protein NosD beta helix" evidence="1">
    <location>
        <begin position="305"/>
        <end position="460"/>
    </location>
</feature>
<dbReference type="GeneID" id="64219257"/>
<dbReference type="InterPro" id="IPR024535">
    <property type="entry name" value="RHGA/B-epi-like_pectate_lyase"/>
</dbReference>
<dbReference type="Pfam" id="PF12708">
    <property type="entry name" value="Pect-lyase_RHGA_epim"/>
    <property type="match status" value="1"/>
</dbReference>
<dbReference type="SMART" id="SM00710">
    <property type="entry name" value="PbH1"/>
    <property type="match status" value="9"/>
</dbReference>
<dbReference type="InterPro" id="IPR011050">
    <property type="entry name" value="Pectin_lyase_fold/virulence"/>
</dbReference>
<sequence length="522" mass="55252">MAVLVTSMGAVGDGKTDSSSAFQRAIDSLPQGGEVLVPAGTYIIKNVQLRSKIRLAGEGKASILKLPPSSRVWDMLLITGGNTAGEQIDIAHLTLDGSRDLIGLSDVQMHGIDIRSGSKQVTVTGITAQNMCGDGIRTTHDGQLGTVPSRIQIEQCFFTGIGRQDIAVIQGYDLIIQECCGTGTLDIEPEDPLIKRIAITGCDFKKLVISANDREQTADIVVTGCTIQESTVWNARGVNMGSNEIKHLRVSTAQDITLSGNSFRMLELYPTSDQTCTNVVVTGNLIQNITDAEGIPLGGASGNPGVALYMWKAIDCILTGNLIRAESDGIYVSSGCHRSILQHNQVTLVPGPLTPPPESGGSAGIAVINASHDLDISGNTLQGWHNGILSDGSENPEGLTVQHNIFKNCTGEEATVFLSGCVNTTITGNIFDEDQGMTVYKGNAMITNNHFTNSVNQRIVLSQTTAVVGLNTAVLDPAHLLLNASSSVSYSGEDFIILKSPNGKHFSVSISNEGKLITLPLP</sequence>
<dbReference type="AlphaFoldDB" id="A0A1V0UXX6"/>
<proteinExistence type="predicted"/>
<dbReference type="Proteomes" id="UP000192727">
    <property type="component" value="Chromosome"/>
</dbReference>